<keyword evidence="2" id="KW-0732">Signal</keyword>
<dbReference type="Proteomes" id="UP000308054">
    <property type="component" value="Unassembled WGS sequence"/>
</dbReference>
<feature type="chain" id="PRO_5020422191" evidence="2">
    <location>
        <begin position="20"/>
        <end position="662"/>
    </location>
</feature>
<protein>
    <submittedName>
        <fullName evidence="4">S9 family peptidase</fullName>
    </submittedName>
</protein>
<dbReference type="GO" id="GO:0004252">
    <property type="term" value="F:serine-type endopeptidase activity"/>
    <property type="evidence" value="ECO:0007669"/>
    <property type="project" value="TreeGrafter"/>
</dbReference>
<accession>A0A4S2GYF2</accession>
<keyword evidence="5" id="KW-1185">Reference proteome</keyword>
<dbReference type="Pfam" id="PF00326">
    <property type="entry name" value="Peptidase_S9"/>
    <property type="match status" value="1"/>
</dbReference>
<dbReference type="PANTHER" id="PTHR42776:SF27">
    <property type="entry name" value="DIPEPTIDYL PEPTIDASE FAMILY MEMBER 6"/>
    <property type="match status" value="1"/>
</dbReference>
<dbReference type="InterPro" id="IPR001375">
    <property type="entry name" value="Peptidase_S9_cat"/>
</dbReference>
<evidence type="ECO:0000256" key="2">
    <source>
        <dbReference type="SAM" id="SignalP"/>
    </source>
</evidence>
<proteinExistence type="predicted"/>
<dbReference type="SUPFAM" id="SSF53474">
    <property type="entry name" value="alpha/beta-Hydrolases"/>
    <property type="match status" value="1"/>
</dbReference>
<dbReference type="Gene3D" id="3.40.50.1820">
    <property type="entry name" value="alpha/beta hydrolase"/>
    <property type="match status" value="1"/>
</dbReference>
<evidence type="ECO:0000313" key="5">
    <source>
        <dbReference type="Proteomes" id="UP000308054"/>
    </source>
</evidence>
<name>A0A4S2GYF2_9PROT</name>
<feature type="domain" description="Peptidase S9 prolyl oligopeptidase catalytic" evidence="3">
    <location>
        <begin position="448"/>
        <end position="658"/>
    </location>
</feature>
<dbReference type="OrthoDB" id="128799at2"/>
<dbReference type="AlphaFoldDB" id="A0A4S2GYF2"/>
<gene>
    <name evidence="4" type="ORF">E5163_09785</name>
</gene>
<organism evidence="4 5">
    <name type="scientific">Marinicauda algicola</name>
    <dbReference type="NCBI Taxonomy" id="2029849"/>
    <lineage>
        <taxon>Bacteria</taxon>
        <taxon>Pseudomonadati</taxon>
        <taxon>Pseudomonadota</taxon>
        <taxon>Alphaproteobacteria</taxon>
        <taxon>Maricaulales</taxon>
        <taxon>Maricaulaceae</taxon>
        <taxon>Marinicauda</taxon>
    </lineage>
</organism>
<dbReference type="GO" id="GO:0006508">
    <property type="term" value="P:proteolysis"/>
    <property type="evidence" value="ECO:0007669"/>
    <property type="project" value="InterPro"/>
</dbReference>
<dbReference type="SUPFAM" id="SSF82171">
    <property type="entry name" value="DPP6 N-terminal domain-like"/>
    <property type="match status" value="1"/>
</dbReference>
<feature type="signal peptide" evidence="2">
    <location>
        <begin position="1"/>
        <end position="19"/>
    </location>
</feature>
<sequence length="662" mass="74583">MRWIAVIALLFVSSGSVSAAEPPPLEAFAEFDDISSVDISPNGDRLVMLAGTDHGNRFALVHALSTGESKPIPLGEGFVMGVSWLSDVFIQVVFADRRMVDAGDDRTDVRRTLILNVDTVEYYELSSYAEIVSIVPERPDEIIVELPVLRDDRNTMAANLSNEDAIGFTTGIFRHQLGDRRSRRRIDIGNQDTSYYRLGTSHEPVIRVDFDDESYEIDVYARLGDTHRWTHIHDEKLTIERYGRRGKRYLGTISNVLGMDRNGREAWFWQRVDDNRTVLRTIDLETRELTDRVIASPVADVYTALIDWRDNAVIGASWHEGEPNIVYFDPEFAELHATLEQMFPDDEVSLSSWDLAFNRVVVYIEGDTTPGDYYLLDRGEGAMSLIASRRRGLGPEHVNPVEVVHYTARDGLEIMAYLTLPRDRDPSDLPLVVMPHGGPEARDYFGFDEWSQLLASYGYAVLQPQFRGSDGFGRDFVRLGHGEFGGKMVADVADGALALVERGIVAPDRICIWGWSYGGYQALANPAMFPDLYRCAIAGAAVSDLPSMMRYAETRHDGAAVDYWSEYITDWRVNRDHLIDISPTTHAARIEAPILLIHGTDDLIVPYQQAEAMAEALRAAGKPYELVAIEDGVHHSYRMTYDQKLQLYRALIGFLQRHNPPD</sequence>
<comment type="caution">
    <text evidence="4">The sequence shown here is derived from an EMBL/GenBank/DDBJ whole genome shotgun (WGS) entry which is preliminary data.</text>
</comment>
<dbReference type="InterPro" id="IPR029058">
    <property type="entry name" value="AB_hydrolase_fold"/>
</dbReference>
<evidence type="ECO:0000259" key="3">
    <source>
        <dbReference type="Pfam" id="PF00326"/>
    </source>
</evidence>
<dbReference type="EMBL" id="SRXW01000003">
    <property type="protein sequence ID" value="TGY88124.1"/>
    <property type="molecule type" value="Genomic_DNA"/>
</dbReference>
<reference evidence="4 5" key="1">
    <citation type="journal article" date="2017" name="Int. J. Syst. Evol. Microbiol.">
        <title>Marinicauda algicola sp. nov., isolated from a marine red alga Rhodosorus marinus.</title>
        <authorList>
            <person name="Jeong S.E."/>
            <person name="Jeon S.H."/>
            <person name="Chun B.H."/>
            <person name="Kim D.W."/>
            <person name="Jeon C.O."/>
        </authorList>
    </citation>
    <scope>NUCLEOTIDE SEQUENCE [LARGE SCALE GENOMIC DNA]</scope>
    <source>
        <strain evidence="4 5">JCM 31718</strain>
    </source>
</reference>
<dbReference type="RefSeq" id="WP_135995969.1">
    <property type="nucleotide sequence ID" value="NZ_CP071057.1"/>
</dbReference>
<dbReference type="PANTHER" id="PTHR42776">
    <property type="entry name" value="SERINE PEPTIDASE S9 FAMILY MEMBER"/>
    <property type="match status" value="1"/>
</dbReference>
<evidence type="ECO:0000313" key="4">
    <source>
        <dbReference type="EMBL" id="TGY88124.1"/>
    </source>
</evidence>
<evidence type="ECO:0000256" key="1">
    <source>
        <dbReference type="ARBA" id="ARBA00022801"/>
    </source>
</evidence>
<keyword evidence="1" id="KW-0378">Hydrolase</keyword>